<name>A0AAU8J9N3_9CYAN</name>
<gene>
    <name evidence="1" type="ORF">ABWT76_003917</name>
</gene>
<dbReference type="AlphaFoldDB" id="A0AAU8J9N3"/>
<reference evidence="1" key="1">
    <citation type="submission" date="2024-07" db="EMBL/GenBank/DDBJ databases">
        <authorList>
            <person name="Kim Y.J."/>
            <person name="Jeong J.Y."/>
        </authorList>
    </citation>
    <scope>NUCLEOTIDE SEQUENCE</scope>
    <source>
        <strain evidence="1">GIHE-MW2</strain>
    </source>
</reference>
<proteinExistence type="predicted"/>
<dbReference type="EMBL" id="CP159837">
    <property type="protein sequence ID" value="XCM35256.1"/>
    <property type="molecule type" value="Genomic_DNA"/>
</dbReference>
<evidence type="ECO:0000313" key="1">
    <source>
        <dbReference type="EMBL" id="XCM35256.1"/>
    </source>
</evidence>
<organism evidence="1">
    <name type="scientific">Planktothricoides raciborskii GIHE-MW2</name>
    <dbReference type="NCBI Taxonomy" id="2792601"/>
    <lineage>
        <taxon>Bacteria</taxon>
        <taxon>Bacillati</taxon>
        <taxon>Cyanobacteriota</taxon>
        <taxon>Cyanophyceae</taxon>
        <taxon>Oscillatoriophycideae</taxon>
        <taxon>Oscillatoriales</taxon>
        <taxon>Oscillatoriaceae</taxon>
        <taxon>Planktothricoides</taxon>
    </lineage>
</organism>
<sequence>MINDQEFLHGAAFLKLINAGERITIAHLAEIHPSIYLISSDRNQSAVLFKVSKKPKSAWSFTLSTQEESALGTMHSQYPDYSLFLALVCHRDGICCIAEERLRTVLDKNANISNQYISVSRTPRGSYHVSGPGRQKMEQTVPQSDWPRVILSPKNARYE</sequence>
<dbReference type="RefSeq" id="WP_054465314.1">
    <property type="nucleotide sequence ID" value="NZ_CP159837.1"/>
</dbReference>
<accession>A0AAU8J9N3</accession>
<protein>
    <submittedName>
        <fullName evidence="1">Uncharacterized protein</fullName>
    </submittedName>
</protein>